<reference evidence="2 3" key="1">
    <citation type="journal article" date="2015" name="Genome Announc.">
        <title>Draft Genome Sequence of Clostridium tyrobutyricum Strain DIVETGP, Isolated from Cow's Milk for Grana Padano Production.</title>
        <authorList>
            <person name="Soggiu A."/>
            <person name="Piras C."/>
            <person name="Gaiarsa S."/>
            <person name="Sassera D."/>
            <person name="Roncada P."/>
            <person name="Bendixen E."/>
            <person name="Brasca M."/>
            <person name="Bonizzi L."/>
        </authorList>
    </citation>
    <scope>NUCLEOTIDE SEQUENCE [LARGE SCALE GENOMIC DNA]</scope>
    <source>
        <strain evidence="2 3">DIVETGP</strain>
    </source>
</reference>
<dbReference type="SMART" id="SM00052">
    <property type="entry name" value="EAL"/>
    <property type="match status" value="1"/>
</dbReference>
<dbReference type="PROSITE" id="PS50883">
    <property type="entry name" value="EAL"/>
    <property type="match status" value="1"/>
</dbReference>
<name>W6NK83_CLOTY</name>
<accession>W6NK83</accession>
<dbReference type="InterPro" id="IPR035919">
    <property type="entry name" value="EAL_sf"/>
</dbReference>
<organism evidence="2 3">
    <name type="scientific">Clostridium tyrobutyricum DIVETGP</name>
    <dbReference type="NCBI Taxonomy" id="1408889"/>
    <lineage>
        <taxon>Bacteria</taxon>
        <taxon>Bacillati</taxon>
        <taxon>Bacillota</taxon>
        <taxon>Clostridia</taxon>
        <taxon>Eubacteriales</taxon>
        <taxon>Clostridiaceae</taxon>
        <taxon>Clostridium</taxon>
    </lineage>
</organism>
<gene>
    <name evidence="2" type="ORF">CTDIVETGP_2372</name>
</gene>
<dbReference type="Pfam" id="PF00563">
    <property type="entry name" value="EAL"/>
    <property type="match status" value="1"/>
</dbReference>
<dbReference type="InterPro" id="IPR001633">
    <property type="entry name" value="EAL_dom"/>
</dbReference>
<dbReference type="AlphaFoldDB" id="W6NK83"/>
<dbReference type="SUPFAM" id="SSF141868">
    <property type="entry name" value="EAL domain-like"/>
    <property type="match status" value="1"/>
</dbReference>
<evidence type="ECO:0000259" key="1">
    <source>
        <dbReference type="PROSITE" id="PS50883"/>
    </source>
</evidence>
<dbReference type="PANTHER" id="PTHR33121:SF76">
    <property type="entry name" value="SIGNALING PROTEIN"/>
    <property type="match status" value="1"/>
</dbReference>
<dbReference type="EMBL" id="CBXI010000040">
    <property type="protein sequence ID" value="CDL92302.1"/>
    <property type="molecule type" value="Genomic_DNA"/>
</dbReference>
<dbReference type="Proteomes" id="UP000019482">
    <property type="component" value="Unassembled WGS sequence"/>
</dbReference>
<dbReference type="InterPro" id="IPR050706">
    <property type="entry name" value="Cyclic-di-GMP_PDE-like"/>
</dbReference>
<sequence length="216" mass="24902">MNVYVAKQAIVDRFSNIVGYELLFRDNYEQNKYTVTDGDRATLELLQNSIVNIGMNKLVGTKKALVNFTGNILESNICSFISPENIIIEILENIEPTDKIIDSCKSLKENGFVLALDDFVFNIKYVDLIKLVDIIKIDFFMTKNMERKNVMKKIHSINGNIKFLAEKIETPKDFKEALSLGYSYFQGYFFSKPQIVTGKKDEKTPVLFKEKEYNFV</sequence>
<dbReference type="PANTHER" id="PTHR33121">
    <property type="entry name" value="CYCLIC DI-GMP PHOSPHODIESTERASE PDEF"/>
    <property type="match status" value="1"/>
</dbReference>
<evidence type="ECO:0000313" key="3">
    <source>
        <dbReference type="Proteomes" id="UP000019482"/>
    </source>
</evidence>
<comment type="caution">
    <text evidence="2">The sequence shown here is derived from an EMBL/GenBank/DDBJ whole genome shotgun (WGS) entry which is preliminary data.</text>
</comment>
<protein>
    <submittedName>
        <fullName evidence="2">Predicted signal transduction protein</fullName>
    </submittedName>
</protein>
<dbReference type="Gene3D" id="3.20.20.450">
    <property type="entry name" value="EAL domain"/>
    <property type="match status" value="1"/>
</dbReference>
<dbReference type="GO" id="GO:0071111">
    <property type="term" value="F:cyclic-guanylate-specific phosphodiesterase activity"/>
    <property type="evidence" value="ECO:0007669"/>
    <property type="project" value="InterPro"/>
</dbReference>
<dbReference type="RefSeq" id="WP_017752880.1">
    <property type="nucleotide sequence ID" value="NZ_CBXI010000040.1"/>
</dbReference>
<dbReference type="OrthoDB" id="9804751at2"/>
<dbReference type="GeneID" id="29420345"/>
<keyword evidence="3" id="KW-1185">Reference proteome</keyword>
<feature type="domain" description="EAL" evidence="1">
    <location>
        <begin position="1"/>
        <end position="207"/>
    </location>
</feature>
<evidence type="ECO:0000313" key="2">
    <source>
        <dbReference type="EMBL" id="CDL92302.1"/>
    </source>
</evidence>
<proteinExistence type="predicted"/>